<dbReference type="Gene3D" id="2.60.120.620">
    <property type="entry name" value="q2cbj1_9rhob like domain"/>
    <property type="match status" value="1"/>
</dbReference>
<accession>A0A813KLL5</accession>
<evidence type="ECO:0000313" key="2">
    <source>
        <dbReference type="EMBL" id="CAE8703495.1"/>
    </source>
</evidence>
<evidence type="ECO:0000313" key="3">
    <source>
        <dbReference type="Proteomes" id="UP000626109"/>
    </source>
</evidence>
<sequence>MAHLARIAGIRRPAALVQTYRSAFESAARCSVARRYFATSPASVDVGIAPGLSKAEQIAAKNRNIDQGGIWSELPSAVQKSLQDPGKIRFLGWLGHGVTRGKAAIIELVTHDEAQAIIRCMGTSASRAGVMTADRTAELYVGRVNTARHLISDQTLADCFFARFKCCAAPSEGLAPGFYGKDGSSDSLLSLMHFGTQVVAVSEKIRLVTTEEGGEHQKHADISEPSDDGLRVSRLTFQCYLNPEAYRGGQFQLYPQDGSSPVNIDMSKGSAVVFVQEDAELMHGGAKKGPGEAKRAIRGNLDVLLRETPTTTE</sequence>
<comment type="caution">
    <text evidence="2">The sequence shown here is derived from an EMBL/GenBank/DDBJ whole genome shotgun (WGS) entry which is preliminary data.</text>
</comment>
<dbReference type="InterPro" id="IPR044862">
    <property type="entry name" value="Pro_4_hyd_alph_FE2OG_OXY"/>
</dbReference>
<dbReference type="Pfam" id="PF13640">
    <property type="entry name" value="2OG-FeII_Oxy_3"/>
    <property type="match status" value="1"/>
</dbReference>
<evidence type="ECO:0000259" key="1">
    <source>
        <dbReference type="Pfam" id="PF13640"/>
    </source>
</evidence>
<proteinExistence type="predicted"/>
<gene>
    <name evidence="2" type="ORF">PGLA2088_LOCUS32859</name>
</gene>
<dbReference type="AlphaFoldDB" id="A0A813KLL5"/>
<reference evidence="2" key="1">
    <citation type="submission" date="2021-02" db="EMBL/GenBank/DDBJ databases">
        <authorList>
            <person name="Dougan E. K."/>
            <person name="Rhodes N."/>
            <person name="Thang M."/>
            <person name="Chan C."/>
        </authorList>
    </citation>
    <scope>NUCLEOTIDE SEQUENCE</scope>
</reference>
<feature type="domain" description="Prolyl 4-hydroxylase alpha subunit Fe(2+) 2OG dioxygenase" evidence="1">
    <location>
        <begin position="210"/>
        <end position="298"/>
    </location>
</feature>
<dbReference type="Proteomes" id="UP000626109">
    <property type="component" value="Unassembled WGS sequence"/>
</dbReference>
<dbReference type="EMBL" id="CAJNNW010030460">
    <property type="protein sequence ID" value="CAE8703495.1"/>
    <property type="molecule type" value="Genomic_DNA"/>
</dbReference>
<name>A0A813KLL5_POLGL</name>
<protein>
    <recommendedName>
        <fullName evidence="1">Prolyl 4-hydroxylase alpha subunit Fe(2+) 2OG dioxygenase domain-containing protein</fullName>
    </recommendedName>
</protein>
<organism evidence="2 3">
    <name type="scientific">Polarella glacialis</name>
    <name type="common">Dinoflagellate</name>
    <dbReference type="NCBI Taxonomy" id="89957"/>
    <lineage>
        <taxon>Eukaryota</taxon>
        <taxon>Sar</taxon>
        <taxon>Alveolata</taxon>
        <taxon>Dinophyceae</taxon>
        <taxon>Suessiales</taxon>
        <taxon>Suessiaceae</taxon>
        <taxon>Polarella</taxon>
    </lineage>
</organism>